<organism evidence="9 10">
    <name type="scientific">Lutibaculum baratangense AMV1</name>
    <dbReference type="NCBI Taxonomy" id="631454"/>
    <lineage>
        <taxon>Bacteria</taxon>
        <taxon>Pseudomonadati</taxon>
        <taxon>Pseudomonadota</taxon>
        <taxon>Alphaproteobacteria</taxon>
        <taxon>Hyphomicrobiales</taxon>
        <taxon>Tepidamorphaceae</taxon>
        <taxon>Lutibaculum</taxon>
    </lineage>
</organism>
<dbReference type="SUPFAM" id="SSF103473">
    <property type="entry name" value="MFS general substrate transporter"/>
    <property type="match status" value="1"/>
</dbReference>
<dbReference type="PANTHER" id="PTHR43124">
    <property type="entry name" value="PURINE EFFLUX PUMP PBUE"/>
    <property type="match status" value="1"/>
</dbReference>
<keyword evidence="5 7" id="KW-0472">Membrane</keyword>
<dbReference type="PANTHER" id="PTHR43124:SF3">
    <property type="entry name" value="CHLORAMPHENICOL EFFLUX PUMP RV0191"/>
    <property type="match status" value="1"/>
</dbReference>
<dbReference type="EMBL" id="AWXZ01000035">
    <property type="protein sequence ID" value="ESR24026.1"/>
    <property type="molecule type" value="Genomic_DNA"/>
</dbReference>
<keyword evidence="4 7" id="KW-1133">Transmembrane helix</keyword>
<feature type="region of interest" description="Disordered" evidence="6">
    <location>
        <begin position="380"/>
        <end position="402"/>
    </location>
</feature>
<dbReference type="eggNOG" id="COG2814">
    <property type="taxonomic scope" value="Bacteria"/>
</dbReference>
<evidence type="ECO:0000256" key="4">
    <source>
        <dbReference type="ARBA" id="ARBA00022989"/>
    </source>
</evidence>
<dbReference type="InterPro" id="IPR050189">
    <property type="entry name" value="MFS_Efflux_Transporters"/>
</dbReference>
<dbReference type="STRING" id="631454.N177_2475"/>
<evidence type="ECO:0000313" key="9">
    <source>
        <dbReference type="EMBL" id="ESR24026.1"/>
    </source>
</evidence>
<comment type="caution">
    <text evidence="9">The sequence shown here is derived from an EMBL/GenBank/DDBJ whole genome shotgun (WGS) entry which is preliminary data.</text>
</comment>
<dbReference type="Pfam" id="PF07690">
    <property type="entry name" value="MFS_1"/>
    <property type="match status" value="1"/>
</dbReference>
<feature type="transmembrane region" description="Helical" evidence="7">
    <location>
        <begin position="47"/>
        <end position="68"/>
    </location>
</feature>
<feature type="transmembrane region" description="Helical" evidence="7">
    <location>
        <begin position="16"/>
        <end position="41"/>
    </location>
</feature>
<proteinExistence type="predicted"/>
<dbReference type="Gene3D" id="1.20.1250.20">
    <property type="entry name" value="MFS general substrate transporter like domains"/>
    <property type="match status" value="2"/>
</dbReference>
<evidence type="ECO:0000256" key="7">
    <source>
        <dbReference type="SAM" id="Phobius"/>
    </source>
</evidence>
<keyword evidence="10" id="KW-1185">Reference proteome</keyword>
<dbReference type="AlphaFoldDB" id="V4RD01"/>
<evidence type="ECO:0000256" key="2">
    <source>
        <dbReference type="ARBA" id="ARBA00022475"/>
    </source>
</evidence>
<dbReference type="InterPro" id="IPR011701">
    <property type="entry name" value="MFS"/>
</dbReference>
<dbReference type="InterPro" id="IPR020846">
    <property type="entry name" value="MFS_dom"/>
</dbReference>
<dbReference type="InterPro" id="IPR005829">
    <property type="entry name" value="Sugar_transporter_CS"/>
</dbReference>
<feature type="compositionally biased region" description="Basic residues" evidence="6">
    <location>
        <begin position="380"/>
        <end position="389"/>
    </location>
</feature>
<evidence type="ECO:0000256" key="5">
    <source>
        <dbReference type="ARBA" id="ARBA00023136"/>
    </source>
</evidence>
<dbReference type="InterPro" id="IPR036259">
    <property type="entry name" value="MFS_trans_sf"/>
</dbReference>
<dbReference type="GO" id="GO:0022857">
    <property type="term" value="F:transmembrane transporter activity"/>
    <property type="evidence" value="ECO:0007669"/>
    <property type="project" value="InterPro"/>
</dbReference>
<keyword evidence="3 7" id="KW-0812">Transmembrane</keyword>
<dbReference type="PROSITE" id="PS50850">
    <property type="entry name" value="MFS"/>
    <property type="match status" value="1"/>
</dbReference>
<feature type="transmembrane region" description="Helical" evidence="7">
    <location>
        <begin position="252"/>
        <end position="275"/>
    </location>
</feature>
<evidence type="ECO:0000256" key="6">
    <source>
        <dbReference type="SAM" id="MobiDB-lite"/>
    </source>
</evidence>
<dbReference type="OrthoDB" id="9770492at2"/>
<dbReference type="Proteomes" id="UP000017819">
    <property type="component" value="Unassembled WGS sequence"/>
</dbReference>
<evidence type="ECO:0000313" key="10">
    <source>
        <dbReference type="Proteomes" id="UP000017819"/>
    </source>
</evidence>
<accession>V4RD01</accession>
<dbReference type="PROSITE" id="PS00216">
    <property type="entry name" value="SUGAR_TRANSPORT_1"/>
    <property type="match status" value="1"/>
</dbReference>
<feature type="transmembrane region" description="Helical" evidence="7">
    <location>
        <begin position="221"/>
        <end position="246"/>
    </location>
</feature>
<reference evidence="9 10" key="1">
    <citation type="journal article" date="2014" name="Genome Announc.">
        <title>Draft Genome Sequence of Lutibaculum baratangense Strain AMV1T, Isolated from a Mud Volcano in Andamans, India.</title>
        <authorList>
            <person name="Singh A."/>
            <person name="Sreenivas A."/>
            <person name="Sathyanarayana Reddy G."/>
            <person name="Pinnaka A.K."/>
            <person name="Shivaji S."/>
        </authorList>
    </citation>
    <scope>NUCLEOTIDE SEQUENCE [LARGE SCALE GENOMIC DNA]</scope>
    <source>
        <strain evidence="9 10">AMV1</strain>
    </source>
</reference>
<gene>
    <name evidence="9" type="ORF">N177_2475</name>
</gene>
<evidence type="ECO:0000259" key="8">
    <source>
        <dbReference type="PROSITE" id="PS50850"/>
    </source>
</evidence>
<evidence type="ECO:0000256" key="1">
    <source>
        <dbReference type="ARBA" id="ARBA00004651"/>
    </source>
</evidence>
<dbReference type="RefSeq" id="WP_023432604.1">
    <property type="nucleotide sequence ID" value="NZ_AWXZ01000035.1"/>
</dbReference>
<comment type="subcellular location">
    <subcellularLocation>
        <location evidence="1">Cell membrane</location>
        <topology evidence="1">Multi-pass membrane protein</topology>
    </subcellularLocation>
</comment>
<sequence length="420" mass="44325">MAELSAAGRLDGQKSIWVVGFAHGTTHWILATFFVVLPYVAQDLSLSYSQAGLLVSTYYASSFAANFVSGAAVDMTGRKILFLLLAVLAGAGAVIGFALSTSFLVLCLMMAIIGTTNSFWHPPAISFLSQEFPARRGYALSIHAFFASGADAFAPLVAGVIIAAAAWQDAIGSTAVPSLAAAAILLLLMPHDRPAADGTPRGLGGAHYRAGLMSLLRDRAVVGLCVMAGFRAMSQAGLLLFLPLYLANDLGVSPVTLGAALMAMQLGGMLAGPFAGIASDRIGRRPVVMAGLTLSTLIVLAITVIGHTGVFVAGISVLGFALFAVRPVIHSWMMDLVPPQLGASGTSLMFGAQSVLSTLTPTGRRLHRRPVGHRPRLLFPRRHHARREPHRPPPAEAGGAGRLNRPVLHWPLRYLRFTQP</sequence>
<keyword evidence="2" id="KW-1003">Cell membrane</keyword>
<feature type="transmembrane region" description="Helical" evidence="7">
    <location>
        <begin position="140"/>
        <end position="164"/>
    </location>
</feature>
<protein>
    <submittedName>
        <fullName evidence="9">Major facilitator superfamily MFS_1</fullName>
    </submittedName>
</protein>
<feature type="transmembrane region" description="Helical" evidence="7">
    <location>
        <begin position="311"/>
        <end position="329"/>
    </location>
</feature>
<name>V4RD01_9HYPH</name>
<feature type="transmembrane region" description="Helical" evidence="7">
    <location>
        <begin position="80"/>
        <end position="97"/>
    </location>
</feature>
<evidence type="ECO:0000256" key="3">
    <source>
        <dbReference type="ARBA" id="ARBA00022692"/>
    </source>
</evidence>
<dbReference type="GO" id="GO:0005886">
    <property type="term" value="C:plasma membrane"/>
    <property type="evidence" value="ECO:0007669"/>
    <property type="project" value="UniProtKB-SubCell"/>
</dbReference>
<feature type="domain" description="Major facilitator superfamily (MFS) profile" evidence="8">
    <location>
        <begin position="12"/>
        <end position="420"/>
    </location>
</feature>
<feature type="transmembrane region" description="Helical" evidence="7">
    <location>
        <begin position="287"/>
        <end position="305"/>
    </location>
</feature>